<accession>A0ABS2KHG4</accession>
<evidence type="ECO:0000313" key="12">
    <source>
        <dbReference type="EMBL" id="MBM7130363.1"/>
    </source>
</evidence>
<dbReference type="Gene3D" id="1.10.730.10">
    <property type="entry name" value="Isoleucyl-tRNA Synthetase, Domain 1"/>
    <property type="match status" value="1"/>
</dbReference>
<feature type="domain" description="Methionyl/Valyl/Leucyl/Isoleucyl-tRNA synthetase anticodon-binding" evidence="10">
    <location>
        <begin position="662"/>
        <end position="810"/>
    </location>
</feature>
<dbReference type="InterPro" id="IPR002300">
    <property type="entry name" value="aa-tRNA-synth_Ia"/>
</dbReference>
<dbReference type="SUPFAM" id="SSF47323">
    <property type="entry name" value="Anticodon-binding domain of a subclass of class I aminoacyl-tRNA synthetases"/>
    <property type="match status" value="1"/>
</dbReference>
<dbReference type="EC" id="6.1.1.9" evidence="8"/>
<dbReference type="SUPFAM" id="SSF46589">
    <property type="entry name" value="tRNA-binding arm"/>
    <property type="match status" value="1"/>
</dbReference>
<reference evidence="12" key="1">
    <citation type="submission" date="2020-10" db="EMBL/GenBank/DDBJ databases">
        <title>Phylogeny of dyella-like bacteria.</title>
        <authorList>
            <person name="Fu J."/>
        </authorList>
    </citation>
    <scope>NUCLEOTIDE SEQUENCE</scope>
    <source>
        <strain evidence="12">DHON07</strain>
    </source>
</reference>
<keyword evidence="8" id="KW-0175">Coiled coil</keyword>
<name>A0ABS2KHG4_9GAMM</name>
<sequence>MEKSFEPRPIESKWYARWEAGDVFRSSGHGEPYCILLPPPNVTGTLHMGHAFQQTVMDMLIRYQRMRGMNTLWQVGTDHAGIATQKIVENQLAAEQRTRHDLGREPFVDRVWQWKEESGSTITNQMRRLGVAADWSRERFTMDEGLSDAVRKVFVEWYRAGLIYRGNRLVNWDPVLGTAVSDLEVNNVERDGHMWSIRYPVTDGDESIVVATTRPETMLGDVAVAVHPEDERYQHLIGKTLTLPLSGRQIPVIADDYVDKDFGTGCVKITPAHDFNDYAIGQRHKLAPIEIFTLDAKVNANAPAKYQGMDRYDARKAVLADLEAAGLLVETKPHKLQVPVSQRSDAVIEPMLTDQWFVDLTSDKGRQAITEPALDAVRSGEIKFVPENWTTTYTQWLENIQDWCISRQLWWGHRIPAWYDEAGNIFVGEDEADARKHATIAPVGALKQDDDVLDTWFSSALWPFSTLGWPANGPVKNERGEVVAHWEIDKIFLPSAVLVTGFDIIFFWVARMVMATKYFTGKVPFREVYINAIVRDAEGQKMSKSKGNTLDPLDLIDGIELEPLVTKSTKSLLIPQVREKVEKRIRKDYPQGIPAIGTDALRFTFAALASYSRTINFDIKRAEGYKAFCNKLWNAARFVLMNVEEAGTGERGTGNVPATEAERWILTRLKQTLTEVEQHFVTYRFDLLAQALYEFVWNEYCDWFLELSKPALNGDDAAAAASTRHTLLVVLETVLRALHPIIPFITEEIWQSVAPRLGIEADGILQRPWPKASEIPADEAATAEIEWFKNVLSGIRRIRAEMNIPPGKAIPLLLADGDATDRARSGKFAAQICFLARVDAPQWIASGTDEPAAAAAVVGSMRVLIPLAGLIDLGAEKARLGKEIGKIESEIKKCENKLGNANFVANAPAEVVAQERQRIADWGTQLTALREQLQKLG</sequence>
<dbReference type="Proteomes" id="UP001430193">
    <property type="component" value="Unassembled WGS sequence"/>
</dbReference>
<feature type="short sequence motif" description="'HIGH' region" evidence="8">
    <location>
        <begin position="40"/>
        <end position="50"/>
    </location>
</feature>
<dbReference type="InterPro" id="IPR013155">
    <property type="entry name" value="M/V/L/I-tRNA-synth_anticd-bd"/>
</dbReference>
<evidence type="ECO:0000259" key="11">
    <source>
        <dbReference type="Pfam" id="PF10458"/>
    </source>
</evidence>
<dbReference type="PRINTS" id="PR00986">
    <property type="entry name" value="TRNASYNTHVAL"/>
</dbReference>
<evidence type="ECO:0000256" key="5">
    <source>
        <dbReference type="ARBA" id="ARBA00022917"/>
    </source>
</evidence>
<dbReference type="PROSITE" id="PS00178">
    <property type="entry name" value="AA_TRNA_LIGASE_I"/>
    <property type="match status" value="1"/>
</dbReference>
<dbReference type="CDD" id="cd07962">
    <property type="entry name" value="Anticodon_Ia_Val"/>
    <property type="match status" value="1"/>
</dbReference>
<evidence type="ECO:0000256" key="4">
    <source>
        <dbReference type="ARBA" id="ARBA00022840"/>
    </source>
</evidence>
<dbReference type="InterPro" id="IPR009008">
    <property type="entry name" value="Val/Leu/Ile-tRNA-synth_edit"/>
</dbReference>
<evidence type="ECO:0000259" key="10">
    <source>
        <dbReference type="Pfam" id="PF08264"/>
    </source>
</evidence>
<evidence type="ECO:0000256" key="8">
    <source>
        <dbReference type="HAMAP-Rule" id="MF_02004"/>
    </source>
</evidence>
<comment type="subunit">
    <text evidence="8">Monomer.</text>
</comment>
<dbReference type="InterPro" id="IPR002303">
    <property type="entry name" value="Valyl-tRNA_ligase"/>
</dbReference>
<keyword evidence="5 8" id="KW-0648">Protein biosynthesis</keyword>
<comment type="domain">
    <text evidence="8">ValRS has two distinct active sites: one for aminoacylation and one for editing. The misactivated threonine is translocated from the active site to the editing site.</text>
</comment>
<evidence type="ECO:0000256" key="6">
    <source>
        <dbReference type="ARBA" id="ARBA00023146"/>
    </source>
</evidence>
<dbReference type="CDD" id="cd00817">
    <property type="entry name" value="ValRS_core"/>
    <property type="match status" value="1"/>
</dbReference>
<dbReference type="HAMAP" id="MF_02004">
    <property type="entry name" value="Val_tRNA_synth_type1"/>
    <property type="match status" value="1"/>
</dbReference>
<feature type="domain" description="Valyl-tRNA synthetase tRNA-binding arm" evidence="11">
    <location>
        <begin position="872"/>
        <end position="937"/>
    </location>
</feature>
<dbReference type="Gene3D" id="3.40.50.620">
    <property type="entry name" value="HUPs"/>
    <property type="match status" value="2"/>
</dbReference>
<keyword evidence="2 8" id="KW-0436">Ligase</keyword>
<comment type="caution">
    <text evidence="12">The sequence shown here is derived from an EMBL/GenBank/DDBJ whole genome shotgun (WGS) entry which is preliminary data.</text>
</comment>
<dbReference type="InterPro" id="IPR014729">
    <property type="entry name" value="Rossmann-like_a/b/a_fold"/>
</dbReference>
<dbReference type="InterPro" id="IPR001412">
    <property type="entry name" value="aa-tRNA-synth_I_CS"/>
</dbReference>
<dbReference type="Pfam" id="PF08264">
    <property type="entry name" value="Anticodon_1"/>
    <property type="match status" value="1"/>
</dbReference>
<dbReference type="EMBL" id="JADIKF010000039">
    <property type="protein sequence ID" value="MBM7130363.1"/>
    <property type="molecule type" value="Genomic_DNA"/>
</dbReference>
<evidence type="ECO:0000256" key="1">
    <source>
        <dbReference type="ARBA" id="ARBA00022490"/>
    </source>
</evidence>
<keyword evidence="6 8" id="KW-0030">Aminoacyl-tRNA synthetase</keyword>
<evidence type="ECO:0000256" key="3">
    <source>
        <dbReference type="ARBA" id="ARBA00022741"/>
    </source>
</evidence>
<dbReference type="Pfam" id="PF10458">
    <property type="entry name" value="Val_tRNA-synt_C"/>
    <property type="match status" value="1"/>
</dbReference>
<dbReference type="PANTHER" id="PTHR11946">
    <property type="entry name" value="VALYL-TRNA SYNTHETASES"/>
    <property type="match status" value="1"/>
</dbReference>
<dbReference type="InterPro" id="IPR019499">
    <property type="entry name" value="Val-tRNA_synth_tRNA-bd"/>
</dbReference>
<evidence type="ECO:0000259" key="9">
    <source>
        <dbReference type="Pfam" id="PF00133"/>
    </source>
</evidence>
<evidence type="ECO:0000256" key="2">
    <source>
        <dbReference type="ARBA" id="ARBA00022598"/>
    </source>
</evidence>
<organism evidence="12 13">
    <name type="scientific">Dyella mobilis</name>
    <dbReference type="NCBI Taxonomy" id="1849582"/>
    <lineage>
        <taxon>Bacteria</taxon>
        <taxon>Pseudomonadati</taxon>
        <taxon>Pseudomonadota</taxon>
        <taxon>Gammaproteobacteria</taxon>
        <taxon>Lysobacterales</taxon>
        <taxon>Rhodanobacteraceae</taxon>
        <taxon>Dyella</taxon>
    </lineage>
</organism>
<comment type="similarity">
    <text evidence="8">Belongs to the class-I aminoacyl-tRNA synthetase family. ValS type 1 subfamily.</text>
</comment>
<comment type="subcellular location">
    <subcellularLocation>
        <location evidence="8">Cytoplasm</location>
    </subcellularLocation>
</comment>
<dbReference type="InterPro" id="IPR009080">
    <property type="entry name" value="tRNAsynth_Ia_anticodon-bd"/>
</dbReference>
<dbReference type="PANTHER" id="PTHR11946:SF93">
    <property type="entry name" value="VALINE--TRNA LIGASE, CHLOROPLASTIC_MITOCHONDRIAL 2"/>
    <property type="match status" value="1"/>
</dbReference>
<evidence type="ECO:0000313" key="13">
    <source>
        <dbReference type="Proteomes" id="UP001430193"/>
    </source>
</evidence>
<feature type="binding site" evidence="8">
    <location>
        <position position="544"/>
    </location>
    <ligand>
        <name>ATP</name>
        <dbReference type="ChEBI" id="CHEBI:30616"/>
    </ligand>
</feature>
<dbReference type="NCBIfam" id="TIGR00422">
    <property type="entry name" value="valS"/>
    <property type="match status" value="1"/>
</dbReference>
<comment type="catalytic activity">
    <reaction evidence="7 8">
        <text>tRNA(Val) + L-valine + ATP = L-valyl-tRNA(Val) + AMP + diphosphate</text>
        <dbReference type="Rhea" id="RHEA:10704"/>
        <dbReference type="Rhea" id="RHEA-COMP:9672"/>
        <dbReference type="Rhea" id="RHEA-COMP:9708"/>
        <dbReference type="ChEBI" id="CHEBI:30616"/>
        <dbReference type="ChEBI" id="CHEBI:33019"/>
        <dbReference type="ChEBI" id="CHEBI:57762"/>
        <dbReference type="ChEBI" id="CHEBI:78442"/>
        <dbReference type="ChEBI" id="CHEBI:78537"/>
        <dbReference type="ChEBI" id="CHEBI:456215"/>
        <dbReference type="EC" id="6.1.1.9"/>
    </reaction>
</comment>
<dbReference type="Pfam" id="PF00133">
    <property type="entry name" value="tRNA-synt_1"/>
    <property type="match status" value="1"/>
</dbReference>
<evidence type="ECO:0000256" key="7">
    <source>
        <dbReference type="ARBA" id="ARBA00047552"/>
    </source>
</evidence>
<protein>
    <recommendedName>
        <fullName evidence="8">Valine--tRNA ligase</fullName>
        <ecNumber evidence="8">6.1.1.9</ecNumber>
    </recommendedName>
    <alternativeName>
        <fullName evidence="8">Valyl-tRNA synthetase</fullName>
        <shortName evidence="8">ValRS</shortName>
    </alternativeName>
</protein>
<keyword evidence="1 8" id="KW-0963">Cytoplasm</keyword>
<dbReference type="Gene3D" id="1.10.287.380">
    <property type="entry name" value="Valyl-tRNA synthetase, C-terminal domain"/>
    <property type="match status" value="1"/>
</dbReference>
<dbReference type="InterPro" id="IPR037118">
    <property type="entry name" value="Val-tRNA_synth_C_sf"/>
</dbReference>
<proteinExistence type="inferred from homology"/>
<dbReference type="SUPFAM" id="SSF50677">
    <property type="entry name" value="ValRS/IleRS/LeuRS editing domain"/>
    <property type="match status" value="1"/>
</dbReference>
<keyword evidence="3 8" id="KW-0547">Nucleotide-binding</keyword>
<feature type="short sequence motif" description="'KMSKS' region" evidence="8">
    <location>
        <begin position="541"/>
        <end position="545"/>
    </location>
</feature>
<comment type="function">
    <text evidence="8">Catalyzes the attachment of valine to tRNA(Val). As ValRS can inadvertently accommodate and process structurally similar amino acids such as threonine, to avoid such errors, it has a 'posttransfer' editing activity that hydrolyzes mischarged Thr-tRNA(Val) in a tRNA-dependent manner.</text>
</comment>
<feature type="domain" description="Aminoacyl-tRNA synthetase class Ia" evidence="9">
    <location>
        <begin position="13"/>
        <end position="618"/>
    </location>
</feature>
<dbReference type="InterPro" id="IPR010978">
    <property type="entry name" value="tRNA-bd_arm"/>
</dbReference>
<dbReference type="InterPro" id="IPR033705">
    <property type="entry name" value="Anticodon_Ia_Val"/>
</dbReference>
<dbReference type="NCBIfam" id="NF004349">
    <property type="entry name" value="PRK05729.1"/>
    <property type="match status" value="1"/>
</dbReference>
<dbReference type="GO" id="GO:0004832">
    <property type="term" value="F:valine-tRNA ligase activity"/>
    <property type="evidence" value="ECO:0007669"/>
    <property type="project" value="UniProtKB-EC"/>
</dbReference>
<keyword evidence="4 8" id="KW-0067">ATP-binding</keyword>
<gene>
    <name evidence="8" type="primary">valS</name>
    <name evidence="12" type="ORF">ISS99_12550</name>
</gene>
<keyword evidence="13" id="KW-1185">Reference proteome</keyword>
<comment type="domain">
    <text evidence="8">The C-terminal coiled-coil domain is crucial for aminoacylation activity.</text>
</comment>
<dbReference type="RefSeq" id="WP_204631958.1">
    <property type="nucleotide sequence ID" value="NZ_BSOC01000002.1"/>
</dbReference>
<dbReference type="SUPFAM" id="SSF52374">
    <property type="entry name" value="Nucleotidylyl transferase"/>
    <property type="match status" value="1"/>
</dbReference>